<evidence type="ECO:0000313" key="3">
    <source>
        <dbReference type="Proteomes" id="UP000478483"/>
    </source>
</evidence>
<comment type="caution">
    <text evidence="2">The sequence shown here is derived from an EMBL/GenBank/DDBJ whole genome shotgun (WGS) entry which is preliminary data.</text>
</comment>
<dbReference type="EMBL" id="WNAJ01000002">
    <property type="protein sequence ID" value="MTR84065.1"/>
    <property type="molecule type" value="Genomic_DNA"/>
</dbReference>
<evidence type="ECO:0000313" key="2">
    <source>
        <dbReference type="EMBL" id="MTR84065.1"/>
    </source>
</evidence>
<sequence length="87" mass="9768">MAKMIFHKLTAISGIRNKHKKRRKDGNLMKKTDQDNRDKNQAERLRKTLKSFGINTSEELDQALAASLDAMTIGIMTDVITAQAHSA</sequence>
<proteinExistence type="predicted"/>
<name>A0A6L6L213_9FIRM</name>
<organism evidence="2 3">
    <name type="scientific">Roseburia intestinalis</name>
    <dbReference type="NCBI Taxonomy" id="166486"/>
    <lineage>
        <taxon>Bacteria</taxon>
        <taxon>Bacillati</taxon>
        <taxon>Bacillota</taxon>
        <taxon>Clostridia</taxon>
        <taxon>Lachnospirales</taxon>
        <taxon>Lachnospiraceae</taxon>
        <taxon>Roseburia</taxon>
    </lineage>
</organism>
<accession>A0A6L6L213</accession>
<feature type="compositionally biased region" description="Basic and acidic residues" evidence="1">
    <location>
        <begin position="25"/>
        <end position="41"/>
    </location>
</feature>
<dbReference type="AlphaFoldDB" id="A0A6L6L213"/>
<dbReference type="RefSeq" id="WP_117918861.1">
    <property type="nucleotide sequence ID" value="NZ_WNAJ01000002.1"/>
</dbReference>
<feature type="region of interest" description="Disordered" evidence="1">
    <location>
        <begin position="15"/>
        <end position="41"/>
    </location>
</feature>
<gene>
    <name evidence="2" type="ORF">GMD50_03145</name>
</gene>
<reference evidence="2 3" key="1">
    <citation type="journal article" date="2019" name="Nat. Med.">
        <title>A library of human gut bacterial isolates paired with longitudinal multiomics data enables mechanistic microbiome research.</title>
        <authorList>
            <person name="Poyet M."/>
            <person name="Groussin M."/>
            <person name="Gibbons S.M."/>
            <person name="Avila-Pacheco J."/>
            <person name="Jiang X."/>
            <person name="Kearney S.M."/>
            <person name="Perrotta A.R."/>
            <person name="Berdy B."/>
            <person name="Zhao S."/>
            <person name="Lieberman T.D."/>
            <person name="Swanson P.K."/>
            <person name="Smith M."/>
            <person name="Roesemann S."/>
            <person name="Alexander J.E."/>
            <person name="Rich S.A."/>
            <person name="Livny J."/>
            <person name="Vlamakis H."/>
            <person name="Clish C."/>
            <person name="Bullock K."/>
            <person name="Deik A."/>
            <person name="Scott J."/>
            <person name="Pierce K.A."/>
            <person name="Xavier R.J."/>
            <person name="Alm E.J."/>
        </authorList>
    </citation>
    <scope>NUCLEOTIDE SEQUENCE [LARGE SCALE GENOMIC DNA]</scope>
    <source>
        <strain evidence="2 3">BIOML-A1</strain>
    </source>
</reference>
<dbReference type="Proteomes" id="UP000478483">
    <property type="component" value="Unassembled WGS sequence"/>
</dbReference>
<protein>
    <submittedName>
        <fullName evidence="2">Uncharacterized protein</fullName>
    </submittedName>
</protein>
<evidence type="ECO:0000256" key="1">
    <source>
        <dbReference type="SAM" id="MobiDB-lite"/>
    </source>
</evidence>